<keyword evidence="4 6" id="KW-0472">Membrane</keyword>
<protein>
    <recommendedName>
        <fullName evidence="7">Ion transport domain-containing protein</fullName>
    </recommendedName>
</protein>
<evidence type="ECO:0000256" key="3">
    <source>
        <dbReference type="ARBA" id="ARBA00022989"/>
    </source>
</evidence>
<dbReference type="Proteomes" id="UP001189429">
    <property type="component" value="Unassembled WGS sequence"/>
</dbReference>
<proteinExistence type="predicted"/>
<keyword evidence="2 6" id="KW-0812">Transmembrane</keyword>
<evidence type="ECO:0000313" key="8">
    <source>
        <dbReference type="EMBL" id="CAK0819336.1"/>
    </source>
</evidence>
<accession>A0ABN9RJN6</accession>
<comment type="caution">
    <text evidence="8">The sequence shown here is derived from an EMBL/GenBank/DDBJ whole genome shotgun (WGS) entry which is preliminary data.</text>
</comment>
<dbReference type="Gene3D" id="1.20.120.350">
    <property type="entry name" value="Voltage-gated potassium channels. Chain C"/>
    <property type="match status" value="1"/>
</dbReference>
<feature type="region of interest" description="Disordered" evidence="5">
    <location>
        <begin position="162"/>
        <end position="241"/>
    </location>
</feature>
<gene>
    <name evidence="8" type="ORF">PCOR1329_LOCUS21353</name>
</gene>
<feature type="compositionally biased region" description="Low complexity" evidence="5">
    <location>
        <begin position="229"/>
        <end position="241"/>
    </location>
</feature>
<keyword evidence="3 6" id="KW-1133">Transmembrane helix</keyword>
<organism evidence="8 9">
    <name type="scientific">Prorocentrum cordatum</name>
    <dbReference type="NCBI Taxonomy" id="2364126"/>
    <lineage>
        <taxon>Eukaryota</taxon>
        <taxon>Sar</taxon>
        <taxon>Alveolata</taxon>
        <taxon>Dinophyceae</taxon>
        <taxon>Prorocentrales</taxon>
        <taxon>Prorocentraceae</taxon>
        <taxon>Prorocentrum</taxon>
    </lineage>
</organism>
<keyword evidence="9" id="KW-1185">Reference proteome</keyword>
<evidence type="ECO:0000256" key="4">
    <source>
        <dbReference type="ARBA" id="ARBA00023136"/>
    </source>
</evidence>
<evidence type="ECO:0000256" key="6">
    <source>
        <dbReference type="SAM" id="Phobius"/>
    </source>
</evidence>
<reference evidence="8" key="1">
    <citation type="submission" date="2023-10" db="EMBL/GenBank/DDBJ databases">
        <authorList>
            <person name="Chen Y."/>
            <person name="Shah S."/>
            <person name="Dougan E. K."/>
            <person name="Thang M."/>
            <person name="Chan C."/>
        </authorList>
    </citation>
    <scope>NUCLEOTIDE SEQUENCE [LARGE SCALE GENOMIC DNA]</scope>
</reference>
<dbReference type="PANTHER" id="PTHR10037:SF62">
    <property type="entry name" value="SODIUM CHANNEL PROTEIN 60E"/>
    <property type="match status" value="1"/>
</dbReference>
<dbReference type="InterPro" id="IPR043203">
    <property type="entry name" value="VGCC_Ca_Na"/>
</dbReference>
<evidence type="ECO:0000256" key="1">
    <source>
        <dbReference type="ARBA" id="ARBA00004141"/>
    </source>
</evidence>
<evidence type="ECO:0000313" key="9">
    <source>
        <dbReference type="Proteomes" id="UP001189429"/>
    </source>
</evidence>
<sequence>MSHGGESFHKKVMWRISSKLFAVSGSTTPMASWDDFVGSTHFEVAIGIAIILNGIQMAFEIQHQGLKLGSSLNYGFYHNPDPWPGATYLFEGLGFFFGVIFTIEMTLKIMVLRLRFFSNAWNLFDMVVVAGWLVETLGETLQYTGESLGGYHRLPHRAPAATSSPGAAWGRAEQASPLSSPPLSGKRVGGWAQGGTHRPALAQRSPRWTQWPTPPRTTRIRCRGPPPRISRSPSPCTSSQPHPLRLYPSFLRLLRPFFPHHPRTRNDPSVSMDLLAWSFRTVLSLR</sequence>
<dbReference type="Pfam" id="PF00520">
    <property type="entry name" value="Ion_trans"/>
    <property type="match status" value="1"/>
</dbReference>
<dbReference type="PANTHER" id="PTHR10037">
    <property type="entry name" value="VOLTAGE-GATED CATION CHANNEL CALCIUM AND SODIUM"/>
    <property type="match status" value="1"/>
</dbReference>
<evidence type="ECO:0000259" key="7">
    <source>
        <dbReference type="Pfam" id="PF00520"/>
    </source>
</evidence>
<evidence type="ECO:0000256" key="5">
    <source>
        <dbReference type="SAM" id="MobiDB-lite"/>
    </source>
</evidence>
<dbReference type="InterPro" id="IPR005821">
    <property type="entry name" value="Ion_trans_dom"/>
</dbReference>
<dbReference type="SUPFAM" id="SSF81324">
    <property type="entry name" value="Voltage-gated potassium channels"/>
    <property type="match status" value="1"/>
</dbReference>
<comment type="subcellular location">
    <subcellularLocation>
        <location evidence="1">Membrane</location>
        <topology evidence="1">Multi-pass membrane protein</topology>
    </subcellularLocation>
</comment>
<feature type="domain" description="Ion transport" evidence="7">
    <location>
        <begin position="41"/>
        <end position="138"/>
    </location>
</feature>
<name>A0ABN9RJN6_9DINO</name>
<dbReference type="EMBL" id="CAUYUJ010007021">
    <property type="protein sequence ID" value="CAK0819336.1"/>
    <property type="molecule type" value="Genomic_DNA"/>
</dbReference>
<feature type="transmembrane region" description="Helical" evidence="6">
    <location>
        <begin position="86"/>
        <end position="107"/>
    </location>
</feature>
<dbReference type="InterPro" id="IPR027359">
    <property type="entry name" value="Volt_channel_dom_sf"/>
</dbReference>
<evidence type="ECO:0000256" key="2">
    <source>
        <dbReference type="ARBA" id="ARBA00022692"/>
    </source>
</evidence>